<keyword evidence="6" id="KW-1185">Reference proteome</keyword>
<evidence type="ECO:0000313" key="5">
    <source>
        <dbReference type="EMBL" id="ABN69594.1"/>
    </source>
</evidence>
<dbReference type="RefSeq" id="WP_011838785.1">
    <property type="nucleotide sequence ID" value="NC_009033.1"/>
</dbReference>
<dbReference type="Pfam" id="PF05165">
    <property type="entry name" value="GCH_III"/>
    <property type="match status" value="1"/>
</dbReference>
<dbReference type="InterPro" id="IPR029787">
    <property type="entry name" value="Nucleotide_cyclase"/>
</dbReference>
<gene>
    <name evidence="3" type="primary">gch3</name>
    <name evidence="5" type="ordered locus">Smar_0486</name>
</gene>
<comment type="similarity">
    <text evidence="3 4">Belongs to the archaeal-type GTP cyclohydrolase family.</text>
</comment>
<evidence type="ECO:0000313" key="6">
    <source>
        <dbReference type="Proteomes" id="UP000000254"/>
    </source>
</evidence>
<dbReference type="GO" id="GO:0043740">
    <property type="term" value="F:GTP cyclohydrolase IIa activity"/>
    <property type="evidence" value="ECO:0007669"/>
    <property type="project" value="UniProtKB-UniRule"/>
</dbReference>
<accession>A3DLT4</accession>
<dbReference type="GeneID" id="4907968"/>
<protein>
    <recommendedName>
        <fullName evidence="3 4">GTP cyclohydrolase III</fullName>
        <ecNumber evidence="3 4">3.5.4.29</ecNumber>
    </recommendedName>
</protein>
<proteinExistence type="inferred from homology"/>
<keyword evidence="2 3" id="KW-0342">GTP-binding</keyword>
<keyword evidence="1 3" id="KW-0378">Hydrolase</keyword>
<dbReference type="PANTHER" id="PTHR42202:SF1">
    <property type="entry name" value="GTP CYCLOHYDROLASE III"/>
    <property type="match status" value="1"/>
</dbReference>
<dbReference type="EMBL" id="CP000575">
    <property type="protein sequence ID" value="ABN69594.1"/>
    <property type="molecule type" value="Genomic_DNA"/>
</dbReference>
<dbReference type="STRING" id="399550.Smar_0486"/>
<dbReference type="PIRSF" id="PIRSF009265">
    <property type="entry name" value="GTP_cyclohydro_3"/>
    <property type="match status" value="1"/>
</dbReference>
<reference evidence="5 6" key="2">
    <citation type="journal article" date="2009" name="Stand. Genomic Sci.">
        <title>Complete genome sequence of Staphylothermus marinus Stetter and Fiala 1986 type strain F1.</title>
        <authorList>
            <person name="Anderson I.J."/>
            <person name="Sun H."/>
            <person name="Lapidus A."/>
            <person name="Copeland A."/>
            <person name="Glavina Del Rio T."/>
            <person name="Tice H."/>
            <person name="Dalin E."/>
            <person name="Lucas S."/>
            <person name="Barry K."/>
            <person name="Land M."/>
            <person name="Richardson P."/>
            <person name="Huber H."/>
            <person name="Kyrpides N.C."/>
        </authorList>
    </citation>
    <scope>NUCLEOTIDE SEQUENCE [LARGE SCALE GENOMIC DNA]</scope>
    <source>
        <strain evidence="6">ATCC 43588 / DSM 3639 / JCM 9404 / F1</strain>
    </source>
</reference>
<evidence type="ECO:0000256" key="2">
    <source>
        <dbReference type="ARBA" id="ARBA00023134"/>
    </source>
</evidence>
<comment type="catalytic activity">
    <reaction evidence="3 4">
        <text>GTP + 3 H2O = 2-amino-5-formylamino-6-(5-phospho-D-ribosylamino)pyrimidin-4(3H)-one + 2 phosphate + 2 H(+)</text>
        <dbReference type="Rhea" id="RHEA:22468"/>
        <dbReference type="ChEBI" id="CHEBI:15377"/>
        <dbReference type="ChEBI" id="CHEBI:15378"/>
        <dbReference type="ChEBI" id="CHEBI:37565"/>
        <dbReference type="ChEBI" id="CHEBI:43474"/>
        <dbReference type="ChEBI" id="CHEBI:57258"/>
        <dbReference type="EC" id="3.5.4.29"/>
    </reaction>
</comment>
<dbReference type="Gene3D" id="3.30.70.1230">
    <property type="entry name" value="Nucleotide cyclase"/>
    <property type="match status" value="1"/>
</dbReference>
<dbReference type="PANTHER" id="PTHR42202">
    <property type="entry name" value="GTP CYCLOHYDROLASE III"/>
    <property type="match status" value="1"/>
</dbReference>
<dbReference type="GO" id="GO:0005525">
    <property type="term" value="F:GTP binding"/>
    <property type="evidence" value="ECO:0007669"/>
    <property type="project" value="UniProtKB-KW"/>
</dbReference>
<dbReference type="eggNOG" id="arCOG04202">
    <property type="taxonomic scope" value="Archaea"/>
</dbReference>
<dbReference type="Proteomes" id="UP000000254">
    <property type="component" value="Chromosome"/>
</dbReference>
<organism evidence="5 6">
    <name type="scientific">Staphylothermus marinus (strain ATCC 43588 / DSM 3639 / JCM 9404 / F1)</name>
    <dbReference type="NCBI Taxonomy" id="399550"/>
    <lineage>
        <taxon>Archaea</taxon>
        <taxon>Thermoproteota</taxon>
        <taxon>Thermoprotei</taxon>
        <taxon>Desulfurococcales</taxon>
        <taxon>Desulfurococcaceae</taxon>
        <taxon>Staphylothermus</taxon>
    </lineage>
</organism>
<dbReference type="KEGG" id="smr:Smar_0486"/>
<sequence>MPRITVIKLLKYRKWTEELGYDREWIIQKRQARTYDILQTLFSKKNGFVVPLRYDHYLALSNGIDKETHQEILTEIDPITPYGVKIVSITHKYPAIGQLIASRLLEEKPGKIIYLDGVEDENVVVHIDFNSVTIYTEMTSIFESYIRILDLYNMITKYVFQLGGITSYLGGDNMLAVVPENKLNELLELIPSYLKAGIGLSYVPRKALFLASKALTLIRSGKVDKRFLILRDEDV</sequence>
<evidence type="ECO:0000256" key="3">
    <source>
        <dbReference type="HAMAP-Rule" id="MF_00608"/>
    </source>
</evidence>
<dbReference type="Gene3D" id="3.30.70.270">
    <property type="match status" value="1"/>
</dbReference>
<comment type="function">
    <text evidence="3 4">Catalyzes the formation of 2-amino-5-formylamino-6-ribofuranosylamino-4(3H)-pyrimidinone ribonucleotide monophosphate and inorganic phosphate from GTP. Also has an independent pyrophosphate phosphohydrolase activity.</text>
</comment>
<evidence type="ECO:0000256" key="1">
    <source>
        <dbReference type="ARBA" id="ARBA00022801"/>
    </source>
</evidence>
<dbReference type="InterPro" id="IPR007839">
    <property type="entry name" value="GTP_CycHdrlase_3"/>
</dbReference>
<evidence type="ECO:0000256" key="4">
    <source>
        <dbReference type="PIRNR" id="PIRNR009265"/>
    </source>
</evidence>
<keyword evidence="3" id="KW-0547">Nucleotide-binding</keyword>
<dbReference type="HOGENOM" id="CLU_080076_0_0_2"/>
<dbReference type="EC" id="3.5.4.29" evidence="3 4"/>
<dbReference type="HAMAP" id="MF_00608">
    <property type="entry name" value="GTP_cyclohydro_3"/>
    <property type="match status" value="1"/>
</dbReference>
<dbReference type="InterPro" id="IPR043128">
    <property type="entry name" value="Rev_trsase/Diguanyl_cyclase"/>
</dbReference>
<dbReference type="AlphaFoldDB" id="A3DLT4"/>
<name>A3DLT4_STAMF</name>
<reference evidence="6" key="1">
    <citation type="journal article" date="2009" name="BMC Genomics">
        <title>The complete genome sequence of Staphylothermus marinus reveals differences in sulfur metabolism among heterotrophic Crenarchaeota.</title>
        <authorList>
            <person name="Anderson I.J."/>
            <person name="Dharmarajan L."/>
            <person name="Rodriguez J."/>
            <person name="Hooper S."/>
            <person name="Porat I."/>
            <person name="Ulrich L.E."/>
            <person name="Elkins J.G."/>
            <person name="Mavromatis K."/>
            <person name="Sun H."/>
            <person name="Land M."/>
            <person name="Lapidus A."/>
            <person name="Lucas S."/>
            <person name="Barry K."/>
            <person name="Huber H."/>
            <person name="Zhulin I.B."/>
            <person name="Whitman W.B."/>
            <person name="Mukhopadhyay B."/>
            <person name="Woese C."/>
            <person name="Bristow J."/>
            <person name="Kyrpides N."/>
        </authorList>
    </citation>
    <scope>NUCLEOTIDE SEQUENCE [LARGE SCALE GENOMIC DNA]</scope>
    <source>
        <strain evidence="6">ATCC 43588 / DSM 3639 / JCM 9404 / F1</strain>
    </source>
</reference>